<name>A0ABY0XRY6_9PSED</name>
<sequence>MAKAKKEPTPPTPPSSYDLMGMRVQKIINSTGAQTAKRAVIYKAPDELQDDWEQLLEAIDEADNVTIAHQDDGGVQVFWTVPKDD</sequence>
<reference evidence="1 2" key="1">
    <citation type="submission" date="2016-10" db="EMBL/GenBank/DDBJ databases">
        <authorList>
            <person name="Varghese N."/>
            <person name="Submissions S."/>
        </authorList>
    </citation>
    <scope>NUCLEOTIDE SEQUENCE [LARGE SCALE GENOMIC DNA]</scope>
    <source>
        <strain evidence="1 2">DSM 18327</strain>
    </source>
</reference>
<dbReference type="Pfam" id="PF07867">
    <property type="entry name" value="DUF1654"/>
    <property type="match status" value="1"/>
</dbReference>
<protein>
    <recommendedName>
        <fullName evidence="3">DUF1654 domain-containing protein</fullName>
    </recommendedName>
</protein>
<comment type="caution">
    <text evidence="1">The sequence shown here is derived from an EMBL/GenBank/DDBJ whole genome shotgun (WGS) entry which is preliminary data.</text>
</comment>
<accession>A0ABY0XRY6</accession>
<evidence type="ECO:0000313" key="2">
    <source>
        <dbReference type="Proteomes" id="UP000199665"/>
    </source>
</evidence>
<dbReference type="InterPro" id="IPR012449">
    <property type="entry name" value="Phage_F116_Orf28"/>
</dbReference>
<evidence type="ECO:0000313" key="1">
    <source>
        <dbReference type="EMBL" id="SEC01275.1"/>
    </source>
</evidence>
<dbReference type="Proteomes" id="UP000199665">
    <property type="component" value="Unassembled WGS sequence"/>
</dbReference>
<keyword evidence="2" id="KW-1185">Reference proteome</keyword>
<evidence type="ECO:0008006" key="3">
    <source>
        <dbReference type="Google" id="ProtNLM"/>
    </source>
</evidence>
<dbReference type="RefSeq" id="WP_090469791.1">
    <property type="nucleotide sequence ID" value="NZ_FNRV01000001.1"/>
</dbReference>
<gene>
    <name evidence="1" type="ORF">SAMN05216205_1231</name>
</gene>
<proteinExistence type="predicted"/>
<organism evidence="1 2">
    <name type="scientific">Pseudomonas mohnii</name>
    <dbReference type="NCBI Taxonomy" id="395600"/>
    <lineage>
        <taxon>Bacteria</taxon>
        <taxon>Pseudomonadati</taxon>
        <taxon>Pseudomonadota</taxon>
        <taxon>Gammaproteobacteria</taxon>
        <taxon>Pseudomonadales</taxon>
        <taxon>Pseudomonadaceae</taxon>
        <taxon>Pseudomonas</taxon>
    </lineage>
</organism>
<dbReference type="EMBL" id="FNRV01000001">
    <property type="protein sequence ID" value="SEC01275.1"/>
    <property type="molecule type" value="Genomic_DNA"/>
</dbReference>